<dbReference type="AlphaFoldDB" id="A0A5B7FB91"/>
<organism evidence="1 2">
    <name type="scientific">Portunus trituberculatus</name>
    <name type="common">Swimming crab</name>
    <name type="synonym">Neptunus trituberculatus</name>
    <dbReference type="NCBI Taxonomy" id="210409"/>
    <lineage>
        <taxon>Eukaryota</taxon>
        <taxon>Metazoa</taxon>
        <taxon>Ecdysozoa</taxon>
        <taxon>Arthropoda</taxon>
        <taxon>Crustacea</taxon>
        <taxon>Multicrustacea</taxon>
        <taxon>Malacostraca</taxon>
        <taxon>Eumalacostraca</taxon>
        <taxon>Eucarida</taxon>
        <taxon>Decapoda</taxon>
        <taxon>Pleocyemata</taxon>
        <taxon>Brachyura</taxon>
        <taxon>Eubrachyura</taxon>
        <taxon>Portunoidea</taxon>
        <taxon>Portunidae</taxon>
        <taxon>Portuninae</taxon>
        <taxon>Portunus</taxon>
    </lineage>
</organism>
<gene>
    <name evidence="1" type="ORF">E2C01_037374</name>
</gene>
<protein>
    <submittedName>
        <fullName evidence="1">Uncharacterized protein</fullName>
    </submittedName>
</protein>
<proteinExistence type="predicted"/>
<evidence type="ECO:0000313" key="2">
    <source>
        <dbReference type="Proteomes" id="UP000324222"/>
    </source>
</evidence>
<reference evidence="1 2" key="1">
    <citation type="submission" date="2019-05" db="EMBL/GenBank/DDBJ databases">
        <title>Another draft genome of Portunus trituberculatus and its Hox gene families provides insights of decapod evolution.</title>
        <authorList>
            <person name="Jeong J.-H."/>
            <person name="Song I."/>
            <person name="Kim S."/>
            <person name="Choi T."/>
            <person name="Kim D."/>
            <person name="Ryu S."/>
            <person name="Kim W."/>
        </authorList>
    </citation>
    <scope>NUCLEOTIDE SEQUENCE [LARGE SCALE GENOMIC DNA]</scope>
    <source>
        <tissue evidence="1">Muscle</tissue>
    </source>
</reference>
<keyword evidence="2" id="KW-1185">Reference proteome</keyword>
<name>A0A5B7FB91_PORTR</name>
<dbReference type="Proteomes" id="UP000324222">
    <property type="component" value="Unassembled WGS sequence"/>
</dbReference>
<sequence length="93" mass="10522">MENCNAVKVTLETEPTSGIGMEQCQQLLHRFTITVNVHIKQRECAAVPSDPVLSRIRTLESLEDTGSNHDLDEEQYEFLSRYSQHDSLAECLA</sequence>
<accession>A0A5B7FB91</accession>
<evidence type="ECO:0000313" key="1">
    <source>
        <dbReference type="EMBL" id="MPC43722.1"/>
    </source>
</evidence>
<dbReference type="EMBL" id="VSRR010005959">
    <property type="protein sequence ID" value="MPC43722.1"/>
    <property type="molecule type" value="Genomic_DNA"/>
</dbReference>
<comment type="caution">
    <text evidence="1">The sequence shown here is derived from an EMBL/GenBank/DDBJ whole genome shotgun (WGS) entry which is preliminary data.</text>
</comment>